<evidence type="ECO:0008006" key="3">
    <source>
        <dbReference type="Google" id="ProtNLM"/>
    </source>
</evidence>
<feature type="chain" id="PRO_5031410593" description="Apple domain-containing protein" evidence="1">
    <location>
        <begin position="29"/>
        <end position="155"/>
    </location>
</feature>
<gene>
    <name evidence="2" type="ORF">HTAM1171_LOCUS10752</name>
</gene>
<evidence type="ECO:0000313" key="2">
    <source>
        <dbReference type="EMBL" id="CAD9513488.1"/>
    </source>
</evidence>
<proteinExistence type="predicted"/>
<evidence type="ECO:0000256" key="1">
    <source>
        <dbReference type="SAM" id="SignalP"/>
    </source>
</evidence>
<feature type="signal peptide" evidence="1">
    <location>
        <begin position="1"/>
        <end position="28"/>
    </location>
</feature>
<accession>A0A7S2N0K6</accession>
<keyword evidence="1" id="KW-0732">Signal</keyword>
<protein>
    <recommendedName>
        <fullName evidence="3">Apple domain-containing protein</fullName>
    </recommendedName>
</protein>
<dbReference type="EMBL" id="HBGV01017432">
    <property type="protein sequence ID" value="CAD9513488.1"/>
    <property type="molecule type" value="Transcribed_RNA"/>
</dbReference>
<name>A0A7S2N0K6_9STRA</name>
<organism evidence="2">
    <name type="scientific">Helicotheca tamesis</name>
    <dbReference type="NCBI Taxonomy" id="374047"/>
    <lineage>
        <taxon>Eukaryota</taxon>
        <taxon>Sar</taxon>
        <taxon>Stramenopiles</taxon>
        <taxon>Ochrophyta</taxon>
        <taxon>Bacillariophyta</taxon>
        <taxon>Mediophyceae</taxon>
        <taxon>Lithodesmiophycidae</taxon>
        <taxon>Lithodesmiales</taxon>
        <taxon>Lithodesmiaceae</taxon>
        <taxon>Helicotheca</taxon>
    </lineage>
</organism>
<reference evidence="2" key="1">
    <citation type="submission" date="2021-01" db="EMBL/GenBank/DDBJ databases">
        <authorList>
            <person name="Corre E."/>
            <person name="Pelletier E."/>
            <person name="Niang G."/>
            <person name="Scheremetjew M."/>
            <person name="Finn R."/>
            <person name="Kale V."/>
            <person name="Holt S."/>
            <person name="Cochrane G."/>
            <person name="Meng A."/>
            <person name="Brown T."/>
            <person name="Cohen L."/>
        </authorList>
    </citation>
    <scope>NUCLEOTIDE SEQUENCE</scope>
    <source>
        <strain evidence="2">CCMP826</strain>
    </source>
</reference>
<dbReference type="AlphaFoldDB" id="A0A7S2N0K6"/>
<sequence>MFLKLLSPSTSFRLVFLLYMGTFRLAAGQTSEFFPSQHCYLDLLSTNSDISDLGVYGTPLAPPFIVFSQTECLELCQREPSCCRAKYMYGNCMGRRCELYGKDSVRVGEQVRGYHSIECSALDDRTCDDVIAPQMDTCFKVRRGPELGMDQCHGT</sequence>